<feature type="transmembrane region" description="Helical" evidence="7">
    <location>
        <begin position="189"/>
        <end position="215"/>
    </location>
</feature>
<dbReference type="GO" id="GO:0055085">
    <property type="term" value="P:transmembrane transport"/>
    <property type="evidence" value="ECO:0007669"/>
    <property type="project" value="InterPro"/>
</dbReference>
<comment type="similarity">
    <text evidence="7">Belongs to the binding-protein-dependent transport system permease family.</text>
</comment>
<dbReference type="AlphaFoldDB" id="A0A2T5GEL1"/>
<dbReference type="SUPFAM" id="SSF161098">
    <property type="entry name" value="MetI-like"/>
    <property type="match status" value="1"/>
</dbReference>
<evidence type="ECO:0000256" key="2">
    <source>
        <dbReference type="ARBA" id="ARBA00022448"/>
    </source>
</evidence>
<keyword evidence="4 7" id="KW-0812">Transmembrane</keyword>
<reference evidence="10 11" key="1">
    <citation type="submission" date="2017-08" db="EMBL/GenBank/DDBJ databases">
        <title>Burning lignite coal seam in the remote Altai Mountains harbors a hydrogen-driven thermophilic microbial community.</title>
        <authorList>
            <person name="Kadnikov V.V."/>
            <person name="Mardanov A.V."/>
            <person name="Ivasenko D."/>
            <person name="Beletsky A.V."/>
            <person name="Karnachuk O.V."/>
            <person name="Ravin N.V."/>
        </authorList>
    </citation>
    <scope>NUCLEOTIDE SEQUENCE [LARGE SCALE GENOMIC DNA]</scope>
    <source>
        <strain evidence="10">AL33</strain>
    </source>
</reference>
<dbReference type="InterPro" id="IPR051393">
    <property type="entry name" value="ABC_transporter_permease"/>
</dbReference>
<keyword evidence="6 7" id="KW-0472">Membrane</keyword>
<keyword evidence="5 7" id="KW-1133">Transmembrane helix</keyword>
<proteinExistence type="inferred from homology"/>
<dbReference type="EMBL" id="PEBV01000003">
    <property type="protein sequence ID" value="PTQ54609.1"/>
    <property type="molecule type" value="Genomic_DNA"/>
</dbReference>
<feature type="transmembrane region" description="Helical" evidence="7">
    <location>
        <begin position="236"/>
        <end position="260"/>
    </location>
</feature>
<feature type="transmembrane region" description="Helical" evidence="7">
    <location>
        <begin position="141"/>
        <end position="161"/>
    </location>
</feature>
<dbReference type="PANTHER" id="PTHR30193">
    <property type="entry name" value="ABC TRANSPORTER PERMEASE PROTEIN"/>
    <property type="match status" value="1"/>
</dbReference>
<evidence type="ECO:0000256" key="7">
    <source>
        <dbReference type="RuleBase" id="RU363032"/>
    </source>
</evidence>
<evidence type="ECO:0000313" key="11">
    <source>
        <dbReference type="Proteomes" id="UP000244180"/>
    </source>
</evidence>
<sequence>MPASDRTRRLNTMPGNDRTGRPNAATIAGKSKRVGLGLRLGEAGTAFLFLLPSLVIFAAFWFYPLAASIVLSLHLTDPRGRMTAFVGLENFRTVLTDPYFLESLKTTALFTLFTVPPTIGLALLAAFFTHVIRRGKGAVRWMFALPMAFSVGTASVVWGLLFNPSVGLLNALLGRFGLGPVFWLSEPGWALFSVSLVTVWLGFGFAYVVLLGGMATIPEEIEESARLDGAGLGTRFFRIVLPLVSPQLFFLAVVSVIGALQAFGQIHLLTQGGPMNATNVYVYNLYLEAFRNYRFGTASAMALLLFGLVLGLTLLQFRRLERRVHYR</sequence>
<dbReference type="Pfam" id="PF00528">
    <property type="entry name" value="BPD_transp_1"/>
    <property type="match status" value="1"/>
</dbReference>
<dbReference type="GO" id="GO:0005886">
    <property type="term" value="C:plasma membrane"/>
    <property type="evidence" value="ECO:0007669"/>
    <property type="project" value="UniProtKB-SubCell"/>
</dbReference>
<name>A0A2T5GEL1_HYDSH</name>
<feature type="transmembrane region" description="Helical" evidence="7">
    <location>
        <begin position="40"/>
        <end position="63"/>
    </location>
</feature>
<keyword evidence="3" id="KW-1003">Cell membrane</keyword>
<dbReference type="Gene3D" id="1.10.3720.10">
    <property type="entry name" value="MetI-like"/>
    <property type="match status" value="1"/>
</dbReference>
<feature type="transmembrane region" description="Helical" evidence="7">
    <location>
        <begin position="295"/>
        <end position="317"/>
    </location>
</feature>
<evidence type="ECO:0000256" key="4">
    <source>
        <dbReference type="ARBA" id="ARBA00022692"/>
    </source>
</evidence>
<feature type="region of interest" description="Disordered" evidence="8">
    <location>
        <begin position="1"/>
        <end position="22"/>
    </location>
</feature>
<comment type="subcellular location">
    <subcellularLocation>
        <location evidence="1 7">Cell membrane</location>
        <topology evidence="1 7">Multi-pass membrane protein</topology>
    </subcellularLocation>
</comment>
<feature type="domain" description="ABC transmembrane type-1" evidence="9">
    <location>
        <begin position="104"/>
        <end position="316"/>
    </location>
</feature>
<gene>
    <name evidence="10" type="ORF">HSCHL_0188</name>
</gene>
<dbReference type="InterPro" id="IPR000515">
    <property type="entry name" value="MetI-like"/>
</dbReference>
<dbReference type="CDD" id="cd06261">
    <property type="entry name" value="TM_PBP2"/>
    <property type="match status" value="1"/>
</dbReference>
<dbReference type="Proteomes" id="UP000244180">
    <property type="component" value="Unassembled WGS sequence"/>
</dbReference>
<evidence type="ECO:0000256" key="3">
    <source>
        <dbReference type="ARBA" id="ARBA00022475"/>
    </source>
</evidence>
<dbReference type="PANTHER" id="PTHR30193:SF37">
    <property type="entry name" value="INNER MEMBRANE ABC TRANSPORTER PERMEASE PROTEIN YCJO"/>
    <property type="match status" value="1"/>
</dbReference>
<evidence type="ECO:0000313" key="10">
    <source>
        <dbReference type="EMBL" id="PTQ54609.1"/>
    </source>
</evidence>
<organism evidence="10 11">
    <name type="scientific">Hydrogenibacillus schlegelii</name>
    <name type="common">Bacillus schlegelii</name>
    <dbReference type="NCBI Taxonomy" id="1484"/>
    <lineage>
        <taxon>Bacteria</taxon>
        <taxon>Bacillati</taxon>
        <taxon>Bacillota</taxon>
        <taxon>Bacilli</taxon>
        <taxon>Bacillales</taxon>
        <taxon>Bacillales Family X. Incertae Sedis</taxon>
        <taxon>Hydrogenibacillus</taxon>
    </lineage>
</organism>
<comment type="caution">
    <text evidence="10">The sequence shown here is derived from an EMBL/GenBank/DDBJ whole genome shotgun (WGS) entry which is preliminary data.</text>
</comment>
<evidence type="ECO:0000256" key="5">
    <source>
        <dbReference type="ARBA" id="ARBA00022989"/>
    </source>
</evidence>
<dbReference type="InterPro" id="IPR035906">
    <property type="entry name" value="MetI-like_sf"/>
</dbReference>
<evidence type="ECO:0000256" key="6">
    <source>
        <dbReference type="ARBA" id="ARBA00023136"/>
    </source>
</evidence>
<dbReference type="PROSITE" id="PS50928">
    <property type="entry name" value="ABC_TM1"/>
    <property type="match status" value="1"/>
</dbReference>
<accession>A0A2T5GEL1</accession>
<evidence type="ECO:0000256" key="1">
    <source>
        <dbReference type="ARBA" id="ARBA00004651"/>
    </source>
</evidence>
<keyword evidence="2 7" id="KW-0813">Transport</keyword>
<evidence type="ECO:0000259" key="9">
    <source>
        <dbReference type="PROSITE" id="PS50928"/>
    </source>
</evidence>
<feature type="transmembrane region" description="Helical" evidence="7">
    <location>
        <begin position="108"/>
        <end position="129"/>
    </location>
</feature>
<evidence type="ECO:0000256" key="8">
    <source>
        <dbReference type="SAM" id="MobiDB-lite"/>
    </source>
</evidence>
<protein>
    <submittedName>
        <fullName evidence="10">Glycerol-3-phosphate ABC transporter, permease protein UgpA</fullName>
    </submittedName>
</protein>